<evidence type="ECO:0000313" key="1">
    <source>
        <dbReference type="EMBL" id="KKM17915.1"/>
    </source>
</evidence>
<name>A0A0F9KR65_9ZZZZ</name>
<reference evidence="1" key="1">
    <citation type="journal article" date="2015" name="Nature">
        <title>Complex archaea that bridge the gap between prokaryotes and eukaryotes.</title>
        <authorList>
            <person name="Spang A."/>
            <person name="Saw J.H."/>
            <person name="Jorgensen S.L."/>
            <person name="Zaremba-Niedzwiedzka K."/>
            <person name="Martijn J."/>
            <person name="Lind A.E."/>
            <person name="van Eijk R."/>
            <person name="Schleper C."/>
            <person name="Guy L."/>
            <person name="Ettema T.J."/>
        </authorList>
    </citation>
    <scope>NUCLEOTIDE SEQUENCE</scope>
</reference>
<sequence>MRKFIDEGFKIGCGHCGRNLCDFAFTEDGDIIIVCKTCGKKGLIERYRRNDL</sequence>
<comment type="caution">
    <text evidence="1">The sequence shown here is derived from an EMBL/GenBank/DDBJ whole genome shotgun (WGS) entry which is preliminary data.</text>
</comment>
<gene>
    <name evidence="1" type="ORF">LCGC14_1670990</name>
</gene>
<organism evidence="1">
    <name type="scientific">marine sediment metagenome</name>
    <dbReference type="NCBI Taxonomy" id="412755"/>
    <lineage>
        <taxon>unclassified sequences</taxon>
        <taxon>metagenomes</taxon>
        <taxon>ecological metagenomes</taxon>
    </lineage>
</organism>
<dbReference type="AlphaFoldDB" id="A0A0F9KR65"/>
<protein>
    <submittedName>
        <fullName evidence="1">Uncharacterized protein</fullName>
    </submittedName>
</protein>
<dbReference type="EMBL" id="LAZR01014341">
    <property type="protein sequence ID" value="KKM17915.1"/>
    <property type="molecule type" value="Genomic_DNA"/>
</dbReference>
<accession>A0A0F9KR65</accession>
<proteinExistence type="predicted"/>